<dbReference type="NCBIfam" id="TIGR02385">
    <property type="entry name" value="RelE_StbE"/>
    <property type="match status" value="1"/>
</dbReference>
<dbReference type="OrthoDB" id="7030467at2"/>
<name>I5B245_9BACT</name>
<evidence type="ECO:0000313" key="4">
    <source>
        <dbReference type="EMBL" id="EIM63558.1"/>
    </source>
</evidence>
<dbReference type="PANTHER" id="PTHR40588">
    <property type="entry name" value="MRNA INTERFERASE TOXIN YAFQ"/>
    <property type="match status" value="1"/>
</dbReference>
<dbReference type="GO" id="GO:0006402">
    <property type="term" value="P:mRNA catabolic process"/>
    <property type="evidence" value="ECO:0007669"/>
    <property type="project" value="TreeGrafter"/>
</dbReference>
<proteinExistence type="inferred from homology"/>
<comment type="similarity">
    <text evidence="2">Belongs to the RelE toxin family. YafQ subfamily.</text>
</comment>
<protein>
    <submittedName>
        <fullName evidence="4">Addiction module toxin, RelE/StbE family</fullName>
    </submittedName>
</protein>
<dbReference type="Pfam" id="PF15738">
    <property type="entry name" value="YafQ_toxin"/>
    <property type="match status" value="1"/>
</dbReference>
<dbReference type="FunFam" id="3.30.2310.20:FF:000003">
    <property type="entry name" value="Type II toxin-antitoxin system YafQ family toxin"/>
    <property type="match status" value="1"/>
</dbReference>
<sequence>MLPIRPTNRFRKDLKKAVAQDRNIKKLEKILEILSIPEPLPPEYQDHKLKGSWHDFRECHIEPDWLLIYAIIDFELRPARLGTHSELFT</sequence>
<dbReference type="SUPFAM" id="SSF143011">
    <property type="entry name" value="RelE-like"/>
    <property type="match status" value="1"/>
</dbReference>
<dbReference type="InterPro" id="IPR035093">
    <property type="entry name" value="RelE/ParE_toxin_dom_sf"/>
</dbReference>
<dbReference type="HOGENOM" id="CLU_161929_4_1_7"/>
<dbReference type="RefSeq" id="WP_004072766.1">
    <property type="nucleotide sequence ID" value="NZ_CM001488.1"/>
</dbReference>
<dbReference type="GO" id="GO:0004521">
    <property type="term" value="F:RNA endonuclease activity"/>
    <property type="evidence" value="ECO:0007669"/>
    <property type="project" value="TreeGrafter"/>
</dbReference>
<evidence type="ECO:0000256" key="2">
    <source>
        <dbReference type="ARBA" id="ARBA00061366"/>
    </source>
</evidence>
<dbReference type="InterPro" id="IPR007712">
    <property type="entry name" value="RelE/ParE_toxin"/>
</dbReference>
<dbReference type="PANTHER" id="PTHR40588:SF1">
    <property type="entry name" value="MRNA INTERFERASE TOXIN YAFQ"/>
    <property type="match status" value="1"/>
</dbReference>
<dbReference type="AlphaFoldDB" id="I5B245"/>
<dbReference type="eggNOG" id="COG3041">
    <property type="taxonomic scope" value="Bacteria"/>
</dbReference>
<feature type="active site" description="Proton donor" evidence="3">
    <location>
        <position position="84"/>
    </location>
</feature>
<gene>
    <name evidence="4" type="ORF">DespoDRAFT_01634</name>
</gene>
<accession>I5B245</accession>
<dbReference type="Gene3D" id="3.30.2310.20">
    <property type="entry name" value="RelE-like"/>
    <property type="match status" value="1"/>
</dbReference>
<reference evidence="4 5" key="1">
    <citation type="submission" date="2011-09" db="EMBL/GenBank/DDBJ databases">
        <authorList>
            <consortium name="US DOE Joint Genome Institute (JGI-PGF)"/>
            <person name="Lucas S."/>
            <person name="Han J."/>
            <person name="Lapidus A."/>
            <person name="Cheng J.-F."/>
            <person name="Goodwin L."/>
            <person name="Pitluck S."/>
            <person name="Peters L."/>
            <person name="Land M.L."/>
            <person name="Hauser L."/>
            <person name="Orellana R."/>
            <person name="Lovley D."/>
            <person name="Woyke T.J."/>
        </authorList>
    </citation>
    <scope>NUCLEOTIDE SEQUENCE [LARGE SCALE GENOMIC DNA]</scope>
    <source>
        <strain evidence="4 5">2ac9</strain>
    </source>
</reference>
<keyword evidence="5" id="KW-1185">Reference proteome</keyword>
<dbReference type="InterPro" id="IPR004386">
    <property type="entry name" value="Toxin_YafQ-like"/>
</dbReference>
<evidence type="ECO:0000256" key="1">
    <source>
        <dbReference type="ARBA" id="ARBA00022649"/>
    </source>
</evidence>
<evidence type="ECO:0000313" key="5">
    <source>
        <dbReference type="Proteomes" id="UP000005778"/>
    </source>
</evidence>
<evidence type="ECO:0000256" key="3">
    <source>
        <dbReference type="PIRSR" id="PIRSR006156-1"/>
    </source>
</evidence>
<keyword evidence="1" id="KW-1277">Toxin-antitoxin system</keyword>
<organism evidence="4 5">
    <name type="scientific">Desulfobacter postgatei 2ac9</name>
    <dbReference type="NCBI Taxonomy" id="879212"/>
    <lineage>
        <taxon>Bacteria</taxon>
        <taxon>Pseudomonadati</taxon>
        <taxon>Thermodesulfobacteriota</taxon>
        <taxon>Desulfobacteria</taxon>
        <taxon>Desulfobacterales</taxon>
        <taxon>Desulfobacteraceae</taxon>
        <taxon>Desulfobacter</taxon>
    </lineage>
</organism>
<dbReference type="GO" id="GO:0006415">
    <property type="term" value="P:translational termination"/>
    <property type="evidence" value="ECO:0007669"/>
    <property type="project" value="TreeGrafter"/>
</dbReference>
<dbReference type="STRING" id="879212.DespoDRAFT_01634"/>
<dbReference type="PIRSF" id="PIRSF006156">
    <property type="entry name" value="YafQ"/>
    <property type="match status" value="1"/>
</dbReference>
<dbReference type="Proteomes" id="UP000005778">
    <property type="component" value="Chromosome"/>
</dbReference>
<dbReference type="EMBL" id="CM001488">
    <property type="protein sequence ID" value="EIM63558.1"/>
    <property type="molecule type" value="Genomic_DNA"/>
</dbReference>
<reference evidence="4 5" key="2">
    <citation type="submission" date="2012-02" db="EMBL/GenBank/DDBJ databases">
        <title>Improved High-Quality Draft sequence of Desulfobacter postgatei 2ac9.</title>
        <authorList>
            <consortium name="US DOE Joint Genome Institute"/>
            <person name="Lucas S."/>
            <person name="Han J."/>
            <person name="Lapidus A."/>
            <person name="Cheng J.-F."/>
            <person name="Goodwin L."/>
            <person name="Pitluck S."/>
            <person name="Peters L."/>
            <person name="Ovchinnikova G."/>
            <person name="Held B."/>
            <person name="Detter J.C."/>
            <person name="Han C."/>
            <person name="Tapia R."/>
            <person name="Land M."/>
            <person name="Hauser L."/>
            <person name="Kyrpides N."/>
            <person name="Ivanova N."/>
            <person name="Pagani I."/>
            <person name="Orellana R."/>
            <person name="Lovley D."/>
            <person name="Woyke T."/>
        </authorList>
    </citation>
    <scope>NUCLEOTIDE SEQUENCE [LARGE SCALE GENOMIC DNA]</scope>
    <source>
        <strain evidence="4 5">2ac9</strain>
    </source>
</reference>